<evidence type="ECO:0000313" key="2">
    <source>
        <dbReference type="Proteomes" id="UP001059596"/>
    </source>
</evidence>
<keyword evidence="2" id="KW-1185">Reference proteome</keyword>
<dbReference type="EMBL" id="JAMKOV010000001">
    <property type="protein sequence ID" value="KAI8046326.1"/>
    <property type="molecule type" value="Genomic_DNA"/>
</dbReference>
<comment type="caution">
    <text evidence="1">The sequence shown here is derived from an EMBL/GenBank/DDBJ whole genome shotgun (WGS) entry which is preliminary data.</text>
</comment>
<organism evidence="1 2">
    <name type="scientific">Drosophila gunungcola</name>
    <name type="common">fruit fly</name>
    <dbReference type="NCBI Taxonomy" id="103775"/>
    <lineage>
        <taxon>Eukaryota</taxon>
        <taxon>Metazoa</taxon>
        <taxon>Ecdysozoa</taxon>
        <taxon>Arthropoda</taxon>
        <taxon>Hexapoda</taxon>
        <taxon>Insecta</taxon>
        <taxon>Pterygota</taxon>
        <taxon>Neoptera</taxon>
        <taxon>Endopterygota</taxon>
        <taxon>Diptera</taxon>
        <taxon>Brachycera</taxon>
        <taxon>Muscomorpha</taxon>
        <taxon>Ephydroidea</taxon>
        <taxon>Drosophilidae</taxon>
        <taxon>Drosophila</taxon>
        <taxon>Sophophora</taxon>
    </lineage>
</organism>
<dbReference type="Proteomes" id="UP001059596">
    <property type="component" value="Chromosome 3R"/>
</dbReference>
<dbReference type="AlphaFoldDB" id="A0A9Q0BW19"/>
<evidence type="ECO:0000313" key="1">
    <source>
        <dbReference type="EMBL" id="KAI8046326.1"/>
    </source>
</evidence>
<sequence>MRSTFDGLILGSLAPWQQIHGTLKYNNQNFKSHGIMATPLNLASPW</sequence>
<protein>
    <submittedName>
        <fullName evidence="1">Uncharacterized protein</fullName>
    </submittedName>
</protein>
<name>A0A9Q0BW19_9MUSC</name>
<accession>A0A9Q0BW19</accession>
<proteinExistence type="predicted"/>
<gene>
    <name evidence="1" type="ORF">M5D96_002528</name>
</gene>
<reference evidence="1" key="1">
    <citation type="journal article" date="2023" name="Genome Biol. Evol.">
        <title>Long-read-based Genome Assembly of Drosophila gunungcola Reveals Fewer Chemosensory Genes in Flower-breeding Species.</title>
        <authorList>
            <person name="Negi A."/>
            <person name="Liao B.Y."/>
            <person name="Yeh S.D."/>
        </authorList>
    </citation>
    <scope>NUCLEOTIDE SEQUENCE</scope>
    <source>
        <strain evidence="1">Sukarami</strain>
    </source>
</reference>